<protein>
    <submittedName>
        <fullName evidence="1">Uncharacterized protein</fullName>
    </submittedName>
</protein>
<accession>A0A9D4FQP7</accession>
<dbReference type="AlphaFoldDB" id="A0A9D4FQP7"/>
<proteinExistence type="predicted"/>
<dbReference type="Proteomes" id="UP000828390">
    <property type="component" value="Unassembled WGS sequence"/>
</dbReference>
<organism evidence="1 2">
    <name type="scientific">Dreissena polymorpha</name>
    <name type="common">Zebra mussel</name>
    <name type="synonym">Mytilus polymorpha</name>
    <dbReference type="NCBI Taxonomy" id="45954"/>
    <lineage>
        <taxon>Eukaryota</taxon>
        <taxon>Metazoa</taxon>
        <taxon>Spiralia</taxon>
        <taxon>Lophotrochozoa</taxon>
        <taxon>Mollusca</taxon>
        <taxon>Bivalvia</taxon>
        <taxon>Autobranchia</taxon>
        <taxon>Heteroconchia</taxon>
        <taxon>Euheterodonta</taxon>
        <taxon>Imparidentia</taxon>
        <taxon>Neoheterodontei</taxon>
        <taxon>Myida</taxon>
        <taxon>Dreissenoidea</taxon>
        <taxon>Dreissenidae</taxon>
        <taxon>Dreissena</taxon>
    </lineage>
</organism>
<keyword evidence="2" id="KW-1185">Reference proteome</keyword>
<gene>
    <name evidence="1" type="ORF">DPMN_154823</name>
</gene>
<evidence type="ECO:0000313" key="1">
    <source>
        <dbReference type="EMBL" id="KAH3801176.1"/>
    </source>
</evidence>
<dbReference type="EMBL" id="JAIWYP010000007">
    <property type="protein sequence ID" value="KAH3801176.1"/>
    <property type="molecule type" value="Genomic_DNA"/>
</dbReference>
<sequence length="301" mass="32729">METEGIEDEIVETEIYMMDLCMKLDTLIAERDQRDTSIGSQQPTFHPMDTQCGRGDTGLGGQQTTFHPNDTPPTLKNGNTHALHNPVDIIHLTECEEYDRASCDQIHSSVVMCKTTTPGTSATTQTTTMGTLAIMQTTTMGTPVTTQTTTLGTPAMKQTTTMGKLSNSSTPNTQTTSLDTALINSTPNTQTTELLTPPTKHIVILTRLNTHPTSTKCISTITQSTQPGVDTTVMPLSSSTTRRTPTAPGHYTLPQVATKCALCMGPHEICEQLTRIVLCHPPHNYCINTGSWYAVCQQNVR</sequence>
<reference evidence="1" key="2">
    <citation type="submission" date="2020-11" db="EMBL/GenBank/DDBJ databases">
        <authorList>
            <person name="McCartney M.A."/>
            <person name="Auch B."/>
            <person name="Kono T."/>
            <person name="Mallez S."/>
            <person name="Becker A."/>
            <person name="Gohl D.M."/>
            <person name="Silverstein K.A.T."/>
            <person name="Koren S."/>
            <person name="Bechman K.B."/>
            <person name="Herman A."/>
            <person name="Abrahante J.E."/>
            <person name="Garbe J."/>
        </authorList>
    </citation>
    <scope>NUCLEOTIDE SEQUENCE</scope>
    <source>
        <strain evidence="1">Duluth1</strain>
        <tissue evidence="1">Whole animal</tissue>
    </source>
</reference>
<comment type="caution">
    <text evidence="1">The sequence shown here is derived from an EMBL/GenBank/DDBJ whole genome shotgun (WGS) entry which is preliminary data.</text>
</comment>
<name>A0A9D4FQP7_DREPO</name>
<evidence type="ECO:0000313" key="2">
    <source>
        <dbReference type="Proteomes" id="UP000828390"/>
    </source>
</evidence>
<reference evidence="1" key="1">
    <citation type="journal article" date="2019" name="bioRxiv">
        <title>The Genome of the Zebra Mussel, Dreissena polymorpha: A Resource for Invasive Species Research.</title>
        <authorList>
            <person name="McCartney M.A."/>
            <person name="Auch B."/>
            <person name="Kono T."/>
            <person name="Mallez S."/>
            <person name="Zhang Y."/>
            <person name="Obille A."/>
            <person name="Becker A."/>
            <person name="Abrahante J.E."/>
            <person name="Garbe J."/>
            <person name="Badalamenti J.P."/>
            <person name="Herman A."/>
            <person name="Mangelson H."/>
            <person name="Liachko I."/>
            <person name="Sullivan S."/>
            <person name="Sone E.D."/>
            <person name="Koren S."/>
            <person name="Silverstein K.A.T."/>
            <person name="Beckman K.B."/>
            <person name="Gohl D.M."/>
        </authorList>
    </citation>
    <scope>NUCLEOTIDE SEQUENCE</scope>
    <source>
        <strain evidence="1">Duluth1</strain>
        <tissue evidence="1">Whole animal</tissue>
    </source>
</reference>